<comment type="caution">
    <text evidence="1">The sequence shown here is derived from an EMBL/GenBank/DDBJ whole genome shotgun (WGS) entry which is preliminary data.</text>
</comment>
<evidence type="ECO:0000313" key="1">
    <source>
        <dbReference type="EMBL" id="EYD77205.1"/>
    </source>
</evidence>
<gene>
    <name evidence="1" type="ORF">Rumeso_01152</name>
</gene>
<name>A0A017HS99_9RHOB</name>
<protein>
    <recommendedName>
        <fullName evidence="3">SnoaL-like domain-containing protein</fullName>
    </recommendedName>
</protein>
<dbReference type="InterPro" id="IPR032710">
    <property type="entry name" value="NTF2-like_dom_sf"/>
</dbReference>
<dbReference type="AlphaFoldDB" id="A0A017HS99"/>
<dbReference type="HOGENOM" id="CLU_1561738_0_0_5"/>
<accession>A0A017HS99</accession>
<dbReference type="RefSeq" id="WP_342670740.1">
    <property type="nucleotide sequence ID" value="NZ_KK088561.1"/>
</dbReference>
<dbReference type="SUPFAM" id="SSF54427">
    <property type="entry name" value="NTF2-like"/>
    <property type="match status" value="1"/>
</dbReference>
<dbReference type="Gene3D" id="3.10.450.50">
    <property type="match status" value="1"/>
</dbReference>
<sequence length="171" mass="19062">MPMKGFDPRWKDLPDYILGITKEIWEDRGIATLHHYYGRDMIKRGSRGIVVGAQAVIDETNQSVAGAPDIQLLGEDVIWSGNEDDGFLSSHRVLEIFSELDDEGHPTGRRITERVIADCYCIADQITDEWLVYDHGASARQRGLTPARGGCGRDRGRGRARSRCAALHLQG</sequence>
<keyword evidence="2" id="KW-1185">Reference proteome</keyword>
<dbReference type="Proteomes" id="UP000019666">
    <property type="component" value="Unassembled WGS sequence"/>
</dbReference>
<organism evidence="1 2">
    <name type="scientific">Rubellimicrobium mesophilum DSM 19309</name>
    <dbReference type="NCBI Taxonomy" id="442562"/>
    <lineage>
        <taxon>Bacteria</taxon>
        <taxon>Pseudomonadati</taxon>
        <taxon>Pseudomonadota</taxon>
        <taxon>Alphaproteobacteria</taxon>
        <taxon>Rhodobacterales</taxon>
        <taxon>Roseobacteraceae</taxon>
        <taxon>Rubellimicrobium</taxon>
    </lineage>
</organism>
<evidence type="ECO:0000313" key="2">
    <source>
        <dbReference type="Proteomes" id="UP000019666"/>
    </source>
</evidence>
<dbReference type="EMBL" id="AOSK01000032">
    <property type="protein sequence ID" value="EYD77205.1"/>
    <property type="molecule type" value="Genomic_DNA"/>
</dbReference>
<proteinExistence type="predicted"/>
<dbReference type="PATRIC" id="fig|442562.3.peg.1142"/>
<dbReference type="STRING" id="442562.Rumeso_01152"/>
<evidence type="ECO:0008006" key="3">
    <source>
        <dbReference type="Google" id="ProtNLM"/>
    </source>
</evidence>
<reference evidence="1 2" key="1">
    <citation type="submission" date="2013-02" db="EMBL/GenBank/DDBJ databases">
        <authorList>
            <person name="Fiebig A."/>
            <person name="Goeker M."/>
            <person name="Klenk H.-P.P."/>
        </authorList>
    </citation>
    <scope>NUCLEOTIDE SEQUENCE [LARGE SCALE GENOMIC DNA]</scope>
    <source>
        <strain evidence="1 2">DSM 19309</strain>
    </source>
</reference>